<feature type="domain" description="VPS9" evidence="1">
    <location>
        <begin position="26"/>
        <end position="169"/>
    </location>
</feature>
<dbReference type="GeneID" id="6751019"/>
<dbReference type="EMBL" id="DS985242">
    <property type="protein sequence ID" value="EDV27970.1"/>
    <property type="molecule type" value="Genomic_DNA"/>
</dbReference>
<dbReference type="GO" id="GO:0016192">
    <property type="term" value="P:vesicle-mediated transport"/>
    <property type="evidence" value="ECO:0007669"/>
    <property type="project" value="InterPro"/>
</dbReference>
<dbReference type="InterPro" id="IPR045046">
    <property type="entry name" value="Vps9-like"/>
</dbReference>
<dbReference type="HOGENOM" id="CLU_119848_0_0_1"/>
<reference evidence="2 3" key="1">
    <citation type="journal article" date="2008" name="Nature">
        <title>The Trichoplax genome and the nature of placozoans.</title>
        <authorList>
            <person name="Srivastava M."/>
            <person name="Begovic E."/>
            <person name="Chapman J."/>
            <person name="Putnam N.H."/>
            <person name="Hellsten U."/>
            <person name="Kawashima T."/>
            <person name="Kuo A."/>
            <person name="Mitros T."/>
            <person name="Salamov A."/>
            <person name="Carpenter M.L."/>
            <person name="Signorovitch A.Y."/>
            <person name="Moreno M.A."/>
            <person name="Kamm K."/>
            <person name="Grimwood J."/>
            <person name="Schmutz J."/>
            <person name="Shapiro H."/>
            <person name="Grigoriev I.V."/>
            <person name="Buss L.W."/>
            <person name="Schierwater B."/>
            <person name="Dellaporta S.L."/>
            <person name="Rokhsar D.S."/>
        </authorList>
    </citation>
    <scope>NUCLEOTIDE SEQUENCE [LARGE SCALE GENOMIC DNA]</scope>
    <source>
        <strain evidence="2 3">Grell-BS-1999</strain>
    </source>
</reference>
<dbReference type="OMA" id="QCIEREE"/>
<dbReference type="eggNOG" id="KOG2319">
    <property type="taxonomic scope" value="Eukaryota"/>
</dbReference>
<dbReference type="Proteomes" id="UP000009022">
    <property type="component" value="Unassembled WGS sequence"/>
</dbReference>
<dbReference type="InParanoid" id="B3RN71"/>
<gene>
    <name evidence="2" type="ORF">TRIADDRAFT_21521</name>
</gene>
<dbReference type="PANTHER" id="PTHR23101:SF122">
    <property type="entry name" value="RABAPTIN-5-ASSOCIATED EXCHANGE FACTOR FOR RAB5"/>
    <property type="match status" value="1"/>
</dbReference>
<evidence type="ECO:0000259" key="1">
    <source>
        <dbReference type="PROSITE" id="PS51205"/>
    </source>
</evidence>
<dbReference type="SUPFAM" id="SSF109993">
    <property type="entry name" value="VPS9 domain"/>
    <property type="match status" value="1"/>
</dbReference>
<proteinExistence type="predicted"/>
<dbReference type="PANTHER" id="PTHR23101">
    <property type="entry name" value="RAB GDP/GTP EXCHANGE FACTOR"/>
    <property type="match status" value="1"/>
</dbReference>
<dbReference type="OrthoDB" id="300289at2759"/>
<organism evidence="2 3">
    <name type="scientific">Trichoplax adhaerens</name>
    <name type="common">Trichoplax reptans</name>
    <dbReference type="NCBI Taxonomy" id="10228"/>
    <lineage>
        <taxon>Eukaryota</taxon>
        <taxon>Metazoa</taxon>
        <taxon>Placozoa</taxon>
        <taxon>Uniplacotomia</taxon>
        <taxon>Trichoplacea</taxon>
        <taxon>Trichoplacidae</taxon>
        <taxon>Trichoplax</taxon>
    </lineage>
</organism>
<dbReference type="CTD" id="6751019"/>
<name>B3RN71_TRIAD</name>
<sequence length="212" mass="24381">MMDKIEKFLTVSLYKYLYNQKDSEDQIKNDLIKERIESFQWITLRHLELEVTLDNVEVATLLSKAIQEISRMHSSLAPEDKLSCNTKCCRTVISMLQVCSATSVNADVFLPALIYVLIKANPINLQSDIQYIMRFTNALRLNSGEAGYYFTNLCCAVAFIDNLQADQLSMTTEEFERYFSVLLLLLHEVKNCPNIFYCLFYGSVIILIVVDI</sequence>
<dbReference type="SMART" id="SM00167">
    <property type="entry name" value="VPS9"/>
    <property type="match status" value="1"/>
</dbReference>
<dbReference type="InterPro" id="IPR003123">
    <property type="entry name" value="VPS9"/>
</dbReference>
<dbReference type="STRING" id="10228.B3RN71"/>
<dbReference type="KEGG" id="tad:TRIADDRAFT_21521"/>
<dbReference type="Pfam" id="PF02204">
    <property type="entry name" value="VPS9"/>
    <property type="match status" value="1"/>
</dbReference>
<dbReference type="InterPro" id="IPR037191">
    <property type="entry name" value="VPS9_dom_sf"/>
</dbReference>
<accession>B3RN71</accession>
<evidence type="ECO:0000313" key="3">
    <source>
        <dbReference type="Proteomes" id="UP000009022"/>
    </source>
</evidence>
<dbReference type="GO" id="GO:0005085">
    <property type="term" value="F:guanyl-nucleotide exchange factor activity"/>
    <property type="evidence" value="ECO:0007669"/>
    <property type="project" value="InterPro"/>
</dbReference>
<protein>
    <recommendedName>
        <fullName evidence="1">VPS9 domain-containing protein</fullName>
    </recommendedName>
</protein>
<dbReference type="Gene3D" id="1.20.1050.80">
    <property type="entry name" value="VPS9 domain"/>
    <property type="match status" value="1"/>
</dbReference>
<keyword evidence="3" id="KW-1185">Reference proteome</keyword>
<evidence type="ECO:0000313" key="2">
    <source>
        <dbReference type="EMBL" id="EDV27970.1"/>
    </source>
</evidence>
<dbReference type="RefSeq" id="XP_002109804.1">
    <property type="nucleotide sequence ID" value="XM_002109768.1"/>
</dbReference>
<dbReference type="AlphaFoldDB" id="B3RN71"/>
<dbReference type="PhylomeDB" id="B3RN71"/>
<dbReference type="PROSITE" id="PS51205">
    <property type="entry name" value="VPS9"/>
    <property type="match status" value="1"/>
</dbReference>